<name>A0A067TYZ3_GALM3</name>
<feature type="compositionally biased region" description="Polar residues" evidence="1">
    <location>
        <begin position="48"/>
        <end position="63"/>
    </location>
</feature>
<dbReference type="OrthoDB" id="2687798at2759"/>
<organism evidence="2 3">
    <name type="scientific">Galerina marginata (strain CBS 339.88)</name>
    <dbReference type="NCBI Taxonomy" id="685588"/>
    <lineage>
        <taxon>Eukaryota</taxon>
        <taxon>Fungi</taxon>
        <taxon>Dikarya</taxon>
        <taxon>Basidiomycota</taxon>
        <taxon>Agaricomycotina</taxon>
        <taxon>Agaricomycetes</taxon>
        <taxon>Agaricomycetidae</taxon>
        <taxon>Agaricales</taxon>
        <taxon>Agaricineae</taxon>
        <taxon>Strophariaceae</taxon>
        <taxon>Galerina</taxon>
    </lineage>
</organism>
<evidence type="ECO:0000256" key="1">
    <source>
        <dbReference type="SAM" id="MobiDB-lite"/>
    </source>
</evidence>
<protein>
    <submittedName>
        <fullName evidence="2">Uncharacterized protein</fullName>
    </submittedName>
</protein>
<accession>A0A067TYZ3</accession>
<evidence type="ECO:0000313" key="2">
    <source>
        <dbReference type="EMBL" id="KDR84293.1"/>
    </source>
</evidence>
<evidence type="ECO:0000313" key="3">
    <source>
        <dbReference type="Proteomes" id="UP000027222"/>
    </source>
</evidence>
<feature type="compositionally biased region" description="Basic and acidic residues" evidence="1">
    <location>
        <begin position="83"/>
        <end position="93"/>
    </location>
</feature>
<dbReference type="AlphaFoldDB" id="A0A067TYZ3"/>
<dbReference type="EMBL" id="KL142368">
    <property type="protein sequence ID" value="KDR84293.1"/>
    <property type="molecule type" value="Genomic_DNA"/>
</dbReference>
<feature type="region of interest" description="Disordered" evidence="1">
    <location>
        <begin position="22"/>
        <end position="128"/>
    </location>
</feature>
<dbReference type="HOGENOM" id="CLU_1959745_0_0_1"/>
<dbReference type="Proteomes" id="UP000027222">
    <property type="component" value="Unassembled WGS sequence"/>
</dbReference>
<keyword evidence="3" id="KW-1185">Reference proteome</keyword>
<sequence length="128" mass="13459">MWQSTISKRAYLRLDLARKARTGAHFGSSSASDSPISKKGLSQGHAADSSNLHQQDVQSQSVRSAKAARSTENSALDAASAKTKPDPEDKTKGNPEGVGMVDQVGSASGTAKSFKADKKKGKSPKESR</sequence>
<feature type="compositionally biased region" description="Low complexity" evidence="1">
    <location>
        <begin position="28"/>
        <end position="37"/>
    </location>
</feature>
<reference evidence="3" key="1">
    <citation type="journal article" date="2014" name="Proc. Natl. Acad. Sci. U.S.A.">
        <title>Extensive sampling of basidiomycete genomes demonstrates inadequacy of the white-rot/brown-rot paradigm for wood decay fungi.</title>
        <authorList>
            <person name="Riley R."/>
            <person name="Salamov A.A."/>
            <person name="Brown D.W."/>
            <person name="Nagy L.G."/>
            <person name="Floudas D."/>
            <person name="Held B.W."/>
            <person name="Levasseur A."/>
            <person name="Lombard V."/>
            <person name="Morin E."/>
            <person name="Otillar R."/>
            <person name="Lindquist E.A."/>
            <person name="Sun H."/>
            <person name="LaButti K.M."/>
            <person name="Schmutz J."/>
            <person name="Jabbour D."/>
            <person name="Luo H."/>
            <person name="Baker S.E."/>
            <person name="Pisabarro A.G."/>
            <person name="Walton J.D."/>
            <person name="Blanchette R.A."/>
            <person name="Henrissat B."/>
            <person name="Martin F."/>
            <person name="Cullen D."/>
            <person name="Hibbett D.S."/>
            <person name="Grigoriev I.V."/>
        </authorList>
    </citation>
    <scope>NUCLEOTIDE SEQUENCE [LARGE SCALE GENOMIC DNA]</scope>
    <source>
        <strain evidence="3">CBS 339.88</strain>
    </source>
</reference>
<proteinExistence type="predicted"/>
<gene>
    <name evidence="2" type="ORF">GALMADRAFT_237056</name>
</gene>